<organism evidence="1 2">
    <name type="scientific">Endozoicomonas euniceicola</name>
    <dbReference type="NCBI Taxonomy" id="1234143"/>
    <lineage>
        <taxon>Bacteria</taxon>
        <taxon>Pseudomonadati</taxon>
        <taxon>Pseudomonadota</taxon>
        <taxon>Gammaproteobacteria</taxon>
        <taxon>Oceanospirillales</taxon>
        <taxon>Endozoicomonadaceae</taxon>
        <taxon>Endozoicomonas</taxon>
    </lineage>
</organism>
<dbReference type="RefSeq" id="WP_262595844.1">
    <property type="nucleotide sequence ID" value="NZ_CP103300.1"/>
</dbReference>
<proteinExistence type="predicted"/>
<evidence type="ECO:0000313" key="2">
    <source>
        <dbReference type="Proteomes" id="UP001163255"/>
    </source>
</evidence>
<accession>A0ABY6GPP7</accession>
<dbReference type="Proteomes" id="UP001163255">
    <property type="component" value="Chromosome"/>
</dbReference>
<protein>
    <submittedName>
        <fullName evidence="1">Uncharacterized protein</fullName>
    </submittedName>
</protein>
<name>A0ABY6GPP7_9GAMM</name>
<reference evidence="1" key="1">
    <citation type="submission" date="2022-10" db="EMBL/GenBank/DDBJ databases">
        <title>Completed Genome Sequence of two octocoral isolated bacterium, Endozoicomonas euniceicola EF212T and Endozoicomonas gorgoniicola PS125T.</title>
        <authorList>
            <person name="Chiou Y.-J."/>
            <person name="Chen Y.-H."/>
        </authorList>
    </citation>
    <scope>NUCLEOTIDE SEQUENCE</scope>
    <source>
        <strain evidence="1">EF212</strain>
    </source>
</reference>
<gene>
    <name evidence="1" type="ORF">NX720_15975</name>
</gene>
<evidence type="ECO:0000313" key="1">
    <source>
        <dbReference type="EMBL" id="UYM14394.1"/>
    </source>
</evidence>
<sequence>MKTIYRNGPDHCIVPMELRAVIIEGYWTPRAAKQAVWAVWIVTASQPVILKLININPSQADTIIPG</sequence>
<keyword evidence="2" id="KW-1185">Reference proteome</keyword>
<dbReference type="EMBL" id="CP103300">
    <property type="protein sequence ID" value="UYM14394.1"/>
    <property type="molecule type" value="Genomic_DNA"/>
</dbReference>